<dbReference type="GeneTree" id="ENSGT00940000156850"/>
<evidence type="ECO:0000259" key="4">
    <source>
        <dbReference type="PROSITE" id="PS51233"/>
    </source>
</evidence>
<dbReference type="InterPro" id="IPR050780">
    <property type="entry name" value="Mucin_vWF_Thrombospondin_sf"/>
</dbReference>
<name>A0A803YNU0_MELGA</name>
<dbReference type="AlphaFoldDB" id="A0A803YNU0"/>
<evidence type="ECO:0000313" key="5">
    <source>
        <dbReference type="Ensembl" id="ENSMGAP00000033438.1"/>
    </source>
</evidence>
<feature type="domain" description="VWFD" evidence="4">
    <location>
        <begin position="25"/>
        <end position="190"/>
    </location>
</feature>
<dbReference type="InterPro" id="IPR001846">
    <property type="entry name" value="VWF_type-D"/>
</dbReference>
<dbReference type="PROSITE" id="PS51233">
    <property type="entry name" value="VWFD"/>
    <property type="match status" value="1"/>
</dbReference>
<dbReference type="InterPro" id="IPR014853">
    <property type="entry name" value="VWF/SSPO/ZAN-like_Cys-rich_dom"/>
</dbReference>
<proteinExistence type="predicted"/>
<evidence type="ECO:0000313" key="6">
    <source>
        <dbReference type="Proteomes" id="UP000001645"/>
    </source>
</evidence>
<organism evidence="5 6">
    <name type="scientific">Meleagris gallopavo</name>
    <name type="common">Wild turkey</name>
    <dbReference type="NCBI Taxonomy" id="9103"/>
    <lineage>
        <taxon>Eukaryota</taxon>
        <taxon>Metazoa</taxon>
        <taxon>Chordata</taxon>
        <taxon>Craniata</taxon>
        <taxon>Vertebrata</taxon>
        <taxon>Euteleostomi</taxon>
        <taxon>Archelosauria</taxon>
        <taxon>Archosauria</taxon>
        <taxon>Dinosauria</taxon>
        <taxon>Saurischia</taxon>
        <taxon>Theropoda</taxon>
        <taxon>Coelurosauria</taxon>
        <taxon>Aves</taxon>
        <taxon>Neognathae</taxon>
        <taxon>Galloanserae</taxon>
        <taxon>Galliformes</taxon>
        <taxon>Phasianidae</taxon>
        <taxon>Meleagridinae</taxon>
        <taxon>Meleagris</taxon>
    </lineage>
</organism>
<dbReference type="FunFam" id="2.10.25.10:FF:000055">
    <property type="entry name" value="alpha-tectorin isoform X1"/>
    <property type="match status" value="1"/>
</dbReference>
<dbReference type="InterPro" id="IPR036084">
    <property type="entry name" value="Ser_inhib-like_sf"/>
</dbReference>
<reference evidence="5" key="3">
    <citation type="submission" date="2025-09" db="UniProtKB">
        <authorList>
            <consortium name="Ensembl"/>
        </authorList>
    </citation>
    <scope>IDENTIFICATION</scope>
</reference>
<reference evidence="5 6" key="1">
    <citation type="journal article" date="2010" name="PLoS Biol.">
        <title>Multi-platform next-generation sequencing of the domestic turkey (Meleagris gallopavo): genome assembly and analysis.</title>
        <authorList>
            <person name="Dalloul R.A."/>
            <person name="Long J.A."/>
            <person name="Zimin A.V."/>
            <person name="Aslam L."/>
            <person name="Beal K."/>
            <person name="Blomberg L.A."/>
            <person name="Bouffard P."/>
            <person name="Burt D.W."/>
            <person name="Crasta O."/>
            <person name="Crooijmans R.P."/>
            <person name="Cooper K."/>
            <person name="Coulombe R.A."/>
            <person name="De S."/>
            <person name="Delany M.E."/>
            <person name="Dodgson J.B."/>
            <person name="Dong J.J."/>
            <person name="Evans C."/>
            <person name="Frederickson K.M."/>
            <person name="Flicek P."/>
            <person name="Florea L."/>
            <person name="Folkerts O."/>
            <person name="Groenen M.A."/>
            <person name="Harkins T.T."/>
            <person name="Herrero J."/>
            <person name="Hoffmann S."/>
            <person name="Megens H.J."/>
            <person name="Jiang A."/>
            <person name="de Jong P."/>
            <person name="Kaiser P."/>
            <person name="Kim H."/>
            <person name="Kim K.W."/>
            <person name="Kim S."/>
            <person name="Langenberger D."/>
            <person name="Lee M.K."/>
            <person name="Lee T."/>
            <person name="Mane S."/>
            <person name="Marcais G."/>
            <person name="Marz M."/>
            <person name="McElroy A.P."/>
            <person name="Modise T."/>
            <person name="Nefedov M."/>
            <person name="Notredame C."/>
            <person name="Paton I.R."/>
            <person name="Payne W.S."/>
            <person name="Pertea G."/>
            <person name="Prickett D."/>
            <person name="Puiu D."/>
            <person name="Qioa D."/>
            <person name="Raineri E."/>
            <person name="Ruffier M."/>
            <person name="Salzberg S.L."/>
            <person name="Schatz M.C."/>
            <person name="Scheuring C."/>
            <person name="Schmidt C.J."/>
            <person name="Schroeder S."/>
            <person name="Searle S.M."/>
            <person name="Smith E.J."/>
            <person name="Smith J."/>
            <person name="Sonstegard T.S."/>
            <person name="Stadler P.F."/>
            <person name="Tafer H."/>
            <person name="Tu Z.J."/>
            <person name="Van Tassell C.P."/>
            <person name="Vilella A.J."/>
            <person name="Williams K.P."/>
            <person name="Yorke J.A."/>
            <person name="Zhang L."/>
            <person name="Zhang H.B."/>
            <person name="Zhang X."/>
            <person name="Zhang Y."/>
            <person name="Reed K.M."/>
        </authorList>
    </citation>
    <scope>NUCLEOTIDE SEQUENCE [LARGE SCALE GENOMIC DNA]</scope>
</reference>
<evidence type="ECO:0000256" key="2">
    <source>
        <dbReference type="ARBA" id="ARBA00023180"/>
    </source>
</evidence>
<evidence type="ECO:0000256" key="1">
    <source>
        <dbReference type="ARBA" id="ARBA00023157"/>
    </source>
</evidence>
<feature type="region of interest" description="Disordered" evidence="3">
    <location>
        <begin position="164"/>
        <end position="194"/>
    </location>
</feature>
<dbReference type="PANTHER" id="PTHR11339:SF374">
    <property type="entry name" value="ZONADHESIN"/>
    <property type="match status" value="1"/>
</dbReference>
<dbReference type="Pfam" id="PF01826">
    <property type="entry name" value="TIL"/>
    <property type="match status" value="1"/>
</dbReference>
<dbReference type="GO" id="GO:0005615">
    <property type="term" value="C:extracellular space"/>
    <property type="evidence" value="ECO:0007669"/>
    <property type="project" value="TreeGrafter"/>
</dbReference>
<dbReference type="Bgee" id="ENSMGAG00000007278">
    <property type="expression patterns" value="Expressed in duodenum and 6 other cell types or tissues"/>
</dbReference>
<sequence length="352" mass="37670">VWGGVEWRCQEKPTDNLGCLDHSYGICHVHGDPHYNTFDQVRHNFMGNCTYTLAKVCSNTSVPYFNVEAKNEHRAAGVLCEKGACPTGLTPPGSPRCIALCLPQVNGVFRTLPVSAAGGAITVSMSYDADHSVEVKVPTSYFNLTCGMCGNFNNWREDDYMMPNGQQAADSNALGESWQVPSDDSDPSCGVPPPTEPCPADEEKLYESDCHAVINPQSYFEACSYDLCAMGGVQEVLCGALEAYADACQAAGVTLLPWRNATFSLPCSANSYYDPCMTGCPATCVDRQAPQNCSKPCMEGCACASGFLLSGDTCVPEARCGCLFEDNYYSVSGNPALSPSPPTALLCISFCV</sequence>
<dbReference type="CDD" id="cd19941">
    <property type="entry name" value="TIL"/>
    <property type="match status" value="1"/>
</dbReference>
<dbReference type="SUPFAM" id="SSF57567">
    <property type="entry name" value="Serine protease inhibitors"/>
    <property type="match status" value="1"/>
</dbReference>
<dbReference type="GO" id="GO:0031012">
    <property type="term" value="C:extracellular matrix"/>
    <property type="evidence" value="ECO:0007669"/>
    <property type="project" value="TreeGrafter"/>
</dbReference>
<dbReference type="PANTHER" id="PTHR11339">
    <property type="entry name" value="EXTRACELLULAR MATRIX GLYCOPROTEIN RELATED"/>
    <property type="match status" value="1"/>
</dbReference>
<keyword evidence="6" id="KW-1185">Reference proteome</keyword>
<dbReference type="Ensembl" id="ENSMGAT00000027421.1">
    <property type="protein sequence ID" value="ENSMGAP00000033438.1"/>
    <property type="gene ID" value="ENSMGAG00000007278.3"/>
</dbReference>
<accession>A0A803YNU0</accession>
<dbReference type="Proteomes" id="UP000001645">
    <property type="component" value="Chromosome 11"/>
</dbReference>
<dbReference type="Gene3D" id="2.10.25.10">
    <property type="entry name" value="Laminin"/>
    <property type="match status" value="1"/>
</dbReference>
<reference evidence="5" key="2">
    <citation type="submission" date="2025-08" db="UniProtKB">
        <authorList>
            <consortium name="Ensembl"/>
        </authorList>
    </citation>
    <scope>IDENTIFICATION</scope>
</reference>
<evidence type="ECO:0000256" key="3">
    <source>
        <dbReference type="SAM" id="MobiDB-lite"/>
    </source>
</evidence>
<dbReference type="SMART" id="SM00832">
    <property type="entry name" value="C8"/>
    <property type="match status" value="1"/>
</dbReference>
<dbReference type="SMART" id="SM00216">
    <property type="entry name" value="VWD"/>
    <property type="match status" value="1"/>
</dbReference>
<keyword evidence="1" id="KW-1015">Disulfide bond</keyword>
<keyword evidence="2" id="KW-0325">Glycoprotein</keyword>
<protein>
    <recommendedName>
        <fullName evidence="4">VWFD domain-containing protein</fullName>
    </recommendedName>
</protein>
<dbReference type="Pfam" id="PF08742">
    <property type="entry name" value="C8"/>
    <property type="match status" value="1"/>
</dbReference>
<dbReference type="Pfam" id="PF00094">
    <property type="entry name" value="VWD"/>
    <property type="match status" value="2"/>
</dbReference>
<dbReference type="InterPro" id="IPR002919">
    <property type="entry name" value="TIL_dom"/>
</dbReference>